<sequence>MFGLVLNNGVTYCNQEVACSCIQTWSSVTPDTVDEVGLDYGLSWKWTGRPNHSIVARPVSNLRATVDARWGSVAGQAVKCHYIEGMPSQPMNSNFITDLLFKKIAYHIFELQSTLRVMGLVYRTMEKAVEQRERIKELEDIDKERGERLLDIKRRFRDDKASADSLISELQTLNQTAKEGADMMKIMDGRATLKASYELLKEYKQGILVDAEVDEEIELFEESITEPRDPSSAPIMSIKKVDKVAPAIASDLMPLAVEPPTSDDPKDDPPASKKMVEY</sequence>
<keyword evidence="3" id="KW-1185">Reference proteome</keyword>
<name>A0AA88J6N5_FICCA</name>
<dbReference type="Proteomes" id="UP001187192">
    <property type="component" value="Unassembled WGS sequence"/>
</dbReference>
<reference evidence="2" key="1">
    <citation type="submission" date="2023-07" db="EMBL/GenBank/DDBJ databases">
        <title>draft genome sequence of fig (Ficus carica).</title>
        <authorList>
            <person name="Takahashi T."/>
            <person name="Nishimura K."/>
        </authorList>
    </citation>
    <scope>NUCLEOTIDE SEQUENCE</scope>
</reference>
<accession>A0AA88J6N5</accession>
<feature type="compositionally biased region" description="Basic and acidic residues" evidence="1">
    <location>
        <begin position="263"/>
        <end position="278"/>
    </location>
</feature>
<evidence type="ECO:0000313" key="3">
    <source>
        <dbReference type="Proteomes" id="UP001187192"/>
    </source>
</evidence>
<dbReference type="AlphaFoldDB" id="A0AA88J6N5"/>
<protein>
    <submittedName>
        <fullName evidence="2">Uncharacterized protein</fullName>
    </submittedName>
</protein>
<evidence type="ECO:0000313" key="2">
    <source>
        <dbReference type="EMBL" id="GMN66528.1"/>
    </source>
</evidence>
<feature type="region of interest" description="Disordered" evidence="1">
    <location>
        <begin position="254"/>
        <end position="278"/>
    </location>
</feature>
<comment type="caution">
    <text evidence="2">The sequence shown here is derived from an EMBL/GenBank/DDBJ whole genome shotgun (WGS) entry which is preliminary data.</text>
</comment>
<organism evidence="2 3">
    <name type="scientific">Ficus carica</name>
    <name type="common">Common fig</name>
    <dbReference type="NCBI Taxonomy" id="3494"/>
    <lineage>
        <taxon>Eukaryota</taxon>
        <taxon>Viridiplantae</taxon>
        <taxon>Streptophyta</taxon>
        <taxon>Embryophyta</taxon>
        <taxon>Tracheophyta</taxon>
        <taxon>Spermatophyta</taxon>
        <taxon>Magnoliopsida</taxon>
        <taxon>eudicotyledons</taxon>
        <taxon>Gunneridae</taxon>
        <taxon>Pentapetalae</taxon>
        <taxon>rosids</taxon>
        <taxon>fabids</taxon>
        <taxon>Rosales</taxon>
        <taxon>Moraceae</taxon>
        <taxon>Ficeae</taxon>
        <taxon>Ficus</taxon>
    </lineage>
</organism>
<gene>
    <name evidence="2" type="ORF">TIFTF001_035597</name>
</gene>
<evidence type="ECO:0000256" key="1">
    <source>
        <dbReference type="SAM" id="MobiDB-lite"/>
    </source>
</evidence>
<proteinExistence type="predicted"/>
<dbReference type="EMBL" id="BTGU01000335">
    <property type="protein sequence ID" value="GMN66528.1"/>
    <property type="molecule type" value="Genomic_DNA"/>
</dbReference>